<gene>
    <name evidence="1" type="ORF">ACFQ2O_15365</name>
</gene>
<dbReference type="RefSeq" id="WP_377529447.1">
    <property type="nucleotide sequence ID" value="NZ_JBHTLD010000156.1"/>
</dbReference>
<keyword evidence="2" id="KW-1185">Reference proteome</keyword>
<evidence type="ECO:0000313" key="1">
    <source>
        <dbReference type="EMBL" id="MFD1187595.1"/>
    </source>
</evidence>
<protein>
    <submittedName>
        <fullName evidence="1">STAS/SEC14 domain-containing protein</fullName>
    </submittedName>
</protein>
<sequence>MVEIIWHQRLETDEFRIGSNKVLEIVQQQGSAHLLIDARKLGPFKAEDQGWLKEVIFPQITKLSLIKIARVIGSDLFTQIILSNLMHHVHSQLQVELEMETFYSREEALEWLFED</sequence>
<comment type="caution">
    <text evidence="1">The sequence shown here is derived from an EMBL/GenBank/DDBJ whole genome shotgun (WGS) entry which is preliminary data.</text>
</comment>
<dbReference type="InterPro" id="IPR021866">
    <property type="entry name" value="SpoIIAA-like"/>
</dbReference>
<name>A0ABW3SVL2_9BACT</name>
<dbReference type="Pfam" id="PF11964">
    <property type="entry name" value="SpoIIAA-like"/>
    <property type="match status" value="1"/>
</dbReference>
<dbReference type="EMBL" id="JBHTLD010000156">
    <property type="protein sequence ID" value="MFD1187595.1"/>
    <property type="molecule type" value="Genomic_DNA"/>
</dbReference>
<dbReference type="Proteomes" id="UP001597094">
    <property type="component" value="Unassembled WGS sequence"/>
</dbReference>
<reference evidence="2" key="1">
    <citation type="journal article" date="2019" name="Int. J. Syst. Evol. Microbiol.">
        <title>The Global Catalogue of Microorganisms (GCM) 10K type strain sequencing project: providing services to taxonomists for standard genome sequencing and annotation.</title>
        <authorList>
            <consortium name="The Broad Institute Genomics Platform"/>
            <consortium name="The Broad Institute Genome Sequencing Center for Infectious Disease"/>
            <person name="Wu L."/>
            <person name="Ma J."/>
        </authorList>
    </citation>
    <scope>NUCLEOTIDE SEQUENCE [LARGE SCALE GENOMIC DNA]</scope>
    <source>
        <strain evidence="2">JCM 31319</strain>
    </source>
</reference>
<proteinExistence type="predicted"/>
<organism evidence="1 2">
    <name type="scientific">Pontibacter rugosus</name>
    <dbReference type="NCBI Taxonomy" id="1745966"/>
    <lineage>
        <taxon>Bacteria</taxon>
        <taxon>Pseudomonadati</taxon>
        <taxon>Bacteroidota</taxon>
        <taxon>Cytophagia</taxon>
        <taxon>Cytophagales</taxon>
        <taxon>Hymenobacteraceae</taxon>
        <taxon>Pontibacter</taxon>
    </lineage>
</organism>
<evidence type="ECO:0000313" key="2">
    <source>
        <dbReference type="Proteomes" id="UP001597094"/>
    </source>
</evidence>
<accession>A0ABW3SVL2</accession>